<dbReference type="PANTHER" id="PTHR11545">
    <property type="entry name" value="RIBOSOMAL PROTEIN L13"/>
    <property type="match status" value="1"/>
</dbReference>
<reference evidence="6 7" key="1">
    <citation type="journal article" date="2017" name="ISME J.">
        <title>Energy and carbon metabolisms in a deep terrestrial subsurface fluid microbial community.</title>
        <authorList>
            <person name="Momper L."/>
            <person name="Jungbluth S.P."/>
            <person name="Lee M.D."/>
            <person name="Amend J.P."/>
        </authorList>
    </citation>
    <scope>NUCLEOTIDE SEQUENCE [LARGE SCALE GENOMIC DNA]</scope>
    <source>
        <strain evidence="6">SURF_29</strain>
    </source>
</reference>
<dbReference type="HAMAP" id="MF_01366">
    <property type="entry name" value="Ribosomal_uL13"/>
    <property type="match status" value="1"/>
</dbReference>
<evidence type="ECO:0000256" key="4">
    <source>
        <dbReference type="ARBA" id="ARBA00035201"/>
    </source>
</evidence>
<dbReference type="PIRSF" id="PIRSF002181">
    <property type="entry name" value="Ribosomal_L13"/>
    <property type="match status" value="1"/>
</dbReference>
<dbReference type="GO" id="GO:0022625">
    <property type="term" value="C:cytosolic large ribosomal subunit"/>
    <property type="evidence" value="ECO:0007669"/>
    <property type="project" value="TreeGrafter"/>
</dbReference>
<evidence type="ECO:0000256" key="2">
    <source>
        <dbReference type="ARBA" id="ARBA00022980"/>
    </source>
</evidence>
<evidence type="ECO:0000256" key="1">
    <source>
        <dbReference type="ARBA" id="ARBA00006227"/>
    </source>
</evidence>
<dbReference type="PANTHER" id="PTHR11545:SF2">
    <property type="entry name" value="LARGE RIBOSOMAL SUBUNIT PROTEIN UL13M"/>
    <property type="match status" value="1"/>
</dbReference>
<keyword evidence="3 5" id="KW-0687">Ribonucleoprotein</keyword>
<dbReference type="GO" id="GO:0003735">
    <property type="term" value="F:structural constituent of ribosome"/>
    <property type="evidence" value="ECO:0007669"/>
    <property type="project" value="InterPro"/>
</dbReference>
<evidence type="ECO:0000313" key="7">
    <source>
        <dbReference type="Proteomes" id="UP000285655"/>
    </source>
</evidence>
<dbReference type="CDD" id="cd00392">
    <property type="entry name" value="Ribosomal_L13"/>
    <property type="match status" value="1"/>
</dbReference>
<comment type="similarity">
    <text evidence="1 5">Belongs to the universal ribosomal protein uL13 family.</text>
</comment>
<gene>
    <name evidence="5" type="primary">rplM</name>
    <name evidence="6" type="ORF">C4544_06690</name>
</gene>
<evidence type="ECO:0000256" key="5">
    <source>
        <dbReference type="HAMAP-Rule" id="MF_01366"/>
    </source>
</evidence>
<organism evidence="6 7">
    <name type="scientific">candidate division WS5 bacterium</name>
    <dbReference type="NCBI Taxonomy" id="2093353"/>
    <lineage>
        <taxon>Bacteria</taxon>
        <taxon>candidate division WS5</taxon>
    </lineage>
</organism>
<dbReference type="Proteomes" id="UP000285655">
    <property type="component" value="Unassembled WGS sequence"/>
</dbReference>
<dbReference type="FunFam" id="3.90.1180.10:FF:000001">
    <property type="entry name" value="50S ribosomal protein L13"/>
    <property type="match status" value="1"/>
</dbReference>
<evidence type="ECO:0000313" key="6">
    <source>
        <dbReference type="EMBL" id="RJO60024.1"/>
    </source>
</evidence>
<keyword evidence="2 5" id="KW-0689">Ribosomal protein</keyword>
<dbReference type="InterPro" id="IPR036899">
    <property type="entry name" value="Ribosomal_uL13_sf"/>
</dbReference>
<dbReference type="GO" id="GO:0006412">
    <property type="term" value="P:translation"/>
    <property type="evidence" value="ECO:0007669"/>
    <property type="project" value="UniProtKB-UniRule"/>
</dbReference>
<comment type="subunit">
    <text evidence="5">Part of the 50S ribosomal subunit.</text>
</comment>
<dbReference type="EMBL" id="QZJW01000055">
    <property type="protein sequence ID" value="RJO60024.1"/>
    <property type="molecule type" value="Genomic_DNA"/>
</dbReference>
<dbReference type="GO" id="GO:0003729">
    <property type="term" value="F:mRNA binding"/>
    <property type="evidence" value="ECO:0007669"/>
    <property type="project" value="TreeGrafter"/>
</dbReference>
<dbReference type="GO" id="GO:0017148">
    <property type="term" value="P:negative regulation of translation"/>
    <property type="evidence" value="ECO:0007669"/>
    <property type="project" value="TreeGrafter"/>
</dbReference>
<dbReference type="InterPro" id="IPR005823">
    <property type="entry name" value="Ribosomal_uL13_bac-type"/>
</dbReference>
<sequence>MKTFIPKKENIERRWYLIDAKGQTLGKLAVIASDILRGKNKPSFSPHMDLGDNLIIINASKVKVTGNKTEDKKYYSHSWYPGGLKTTTFKEMIEKKPDYVIRHAVLGMLPKNRLQKEFIKKLKVYADSKHGHEAQKPEEIRIEKGRAIQK</sequence>
<protein>
    <recommendedName>
        <fullName evidence="4 5">Large ribosomal subunit protein uL13</fullName>
    </recommendedName>
</protein>
<comment type="caution">
    <text evidence="6">The sequence shown here is derived from an EMBL/GenBank/DDBJ whole genome shotgun (WGS) entry which is preliminary data.</text>
</comment>
<dbReference type="NCBIfam" id="TIGR01066">
    <property type="entry name" value="rplM_bact"/>
    <property type="match status" value="1"/>
</dbReference>
<dbReference type="InterPro" id="IPR005822">
    <property type="entry name" value="Ribosomal_uL13"/>
</dbReference>
<comment type="function">
    <text evidence="5">This protein is one of the early assembly proteins of the 50S ribosomal subunit, although it is not seen to bind rRNA by itself. It is important during the early stages of 50S assembly.</text>
</comment>
<dbReference type="Pfam" id="PF00572">
    <property type="entry name" value="Ribosomal_L13"/>
    <property type="match status" value="1"/>
</dbReference>
<dbReference type="AlphaFoldDB" id="A0A419DAA2"/>
<dbReference type="Gene3D" id="3.90.1180.10">
    <property type="entry name" value="Ribosomal protein L13"/>
    <property type="match status" value="1"/>
</dbReference>
<dbReference type="SUPFAM" id="SSF52161">
    <property type="entry name" value="Ribosomal protein L13"/>
    <property type="match status" value="1"/>
</dbReference>
<name>A0A419DAA2_9BACT</name>
<evidence type="ECO:0000256" key="3">
    <source>
        <dbReference type="ARBA" id="ARBA00023274"/>
    </source>
</evidence>
<accession>A0A419DAA2</accession>
<proteinExistence type="inferred from homology"/>